<organism evidence="2 3">
    <name type="scientific">Fraxinus pennsylvanica</name>
    <dbReference type="NCBI Taxonomy" id="56036"/>
    <lineage>
        <taxon>Eukaryota</taxon>
        <taxon>Viridiplantae</taxon>
        <taxon>Streptophyta</taxon>
        <taxon>Embryophyta</taxon>
        <taxon>Tracheophyta</taxon>
        <taxon>Spermatophyta</taxon>
        <taxon>Magnoliopsida</taxon>
        <taxon>eudicotyledons</taxon>
        <taxon>Gunneridae</taxon>
        <taxon>Pentapetalae</taxon>
        <taxon>asterids</taxon>
        <taxon>lamiids</taxon>
        <taxon>Lamiales</taxon>
        <taxon>Oleaceae</taxon>
        <taxon>Oleeae</taxon>
        <taxon>Fraxinus</taxon>
    </lineage>
</organism>
<name>A0AAD1Z918_9LAMI</name>
<accession>A0AAD1Z918</accession>
<dbReference type="EMBL" id="OU503041">
    <property type="protein sequence ID" value="CAI9763365.1"/>
    <property type="molecule type" value="Genomic_DNA"/>
</dbReference>
<reference evidence="2" key="1">
    <citation type="submission" date="2023-05" db="EMBL/GenBank/DDBJ databases">
        <authorList>
            <person name="Huff M."/>
        </authorList>
    </citation>
    <scope>NUCLEOTIDE SEQUENCE</scope>
</reference>
<gene>
    <name evidence="2" type="ORF">FPE_LOCUS10795</name>
</gene>
<evidence type="ECO:0000313" key="3">
    <source>
        <dbReference type="Proteomes" id="UP000834106"/>
    </source>
</evidence>
<feature type="region of interest" description="Disordered" evidence="1">
    <location>
        <begin position="1"/>
        <end position="140"/>
    </location>
</feature>
<protein>
    <submittedName>
        <fullName evidence="2">Uncharacterized protein</fullName>
    </submittedName>
</protein>
<sequence length="140" mass="16193">MKELRRSTTLRHQGLLRSQQTTVSRSCSQRQLMPTTPHSMPNILADSSSQDHPNHGRQTTNNHPHQNLQARSRNRDMFPHSPRKGWTHTLRDRKFRDRLSPLGTHGNAHDVANENSVPKVQEQQSSKPPLKSRMLRMVKK</sequence>
<feature type="compositionally biased region" description="Polar residues" evidence="1">
    <location>
        <begin position="16"/>
        <end position="71"/>
    </location>
</feature>
<feature type="compositionally biased region" description="Basic and acidic residues" evidence="1">
    <location>
        <begin position="89"/>
        <end position="99"/>
    </location>
</feature>
<keyword evidence="3" id="KW-1185">Reference proteome</keyword>
<feature type="compositionally biased region" description="Polar residues" evidence="1">
    <location>
        <begin position="113"/>
        <end position="127"/>
    </location>
</feature>
<evidence type="ECO:0000256" key="1">
    <source>
        <dbReference type="SAM" id="MobiDB-lite"/>
    </source>
</evidence>
<dbReference type="Proteomes" id="UP000834106">
    <property type="component" value="Chromosome 6"/>
</dbReference>
<dbReference type="AlphaFoldDB" id="A0AAD1Z918"/>
<proteinExistence type="predicted"/>
<evidence type="ECO:0000313" key="2">
    <source>
        <dbReference type="EMBL" id="CAI9763365.1"/>
    </source>
</evidence>